<protein>
    <submittedName>
        <fullName evidence="2">Uncharacterized protein</fullName>
    </submittedName>
</protein>
<dbReference type="EMBL" id="MU001676">
    <property type="protein sequence ID" value="KAF2459239.1"/>
    <property type="molecule type" value="Genomic_DNA"/>
</dbReference>
<feature type="region of interest" description="Disordered" evidence="1">
    <location>
        <begin position="1"/>
        <end position="87"/>
    </location>
</feature>
<feature type="region of interest" description="Disordered" evidence="1">
    <location>
        <begin position="243"/>
        <end position="272"/>
    </location>
</feature>
<accession>A0A6A6P5T0</accession>
<dbReference type="SUPFAM" id="SSF57903">
    <property type="entry name" value="FYVE/PHD zinc finger"/>
    <property type="match status" value="1"/>
</dbReference>
<proteinExistence type="predicted"/>
<reference evidence="2" key="1">
    <citation type="journal article" date="2020" name="Stud. Mycol.">
        <title>101 Dothideomycetes genomes: a test case for predicting lifestyles and emergence of pathogens.</title>
        <authorList>
            <person name="Haridas S."/>
            <person name="Albert R."/>
            <person name="Binder M."/>
            <person name="Bloem J."/>
            <person name="Labutti K."/>
            <person name="Salamov A."/>
            <person name="Andreopoulos B."/>
            <person name="Baker S."/>
            <person name="Barry K."/>
            <person name="Bills G."/>
            <person name="Bluhm B."/>
            <person name="Cannon C."/>
            <person name="Castanera R."/>
            <person name="Culley D."/>
            <person name="Daum C."/>
            <person name="Ezra D."/>
            <person name="Gonzalez J."/>
            <person name="Henrissat B."/>
            <person name="Kuo A."/>
            <person name="Liang C."/>
            <person name="Lipzen A."/>
            <person name="Lutzoni F."/>
            <person name="Magnuson J."/>
            <person name="Mondo S."/>
            <person name="Nolan M."/>
            <person name="Ohm R."/>
            <person name="Pangilinan J."/>
            <person name="Park H.-J."/>
            <person name="Ramirez L."/>
            <person name="Alfaro M."/>
            <person name="Sun H."/>
            <person name="Tritt A."/>
            <person name="Yoshinaga Y."/>
            <person name="Zwiers L.-H."/>
            <person name="Turgeon B."/>
            <person name="Goodwin S."/>
            <person name="Spatafora J."/>
            <person name="Crous P."/>
            <person name="Grigoriev I."/>
        </authorList>
    </citation>
    <scope>NUCLEOTIDE SEQUENCE</scope>
    <source>
        <strain evidence="2">ATCC 16933</strain>
    </source>
</reference>
<dbReference type="InterPro" id="IPR011011">
    <property type="entry name" value="Znf_FYVE_PHD"/>
</dbReference>
<evidence type="ECO:0000256" key="1">
    <source>
        <dbReference type="SAM" id="MobiDB-lite"/>
    </source>
</evidence>
<evidence type="ECO:0000313" key="2">
    <source>
        <dbReference type="EMBL" id="KAF2459239.1"/>
    </source>
</evidence>
<name>A0A6A6P5T0_9PEZI</name>
<organism evidence="2 3">
    <name type="scientific">Lineolata rhizophorae</name>
    <dbReference type="NCBI Taxonomy" id="578093"/>
    <lineage>
        <taxon>Eukaryota</taxon>
        <taxon>Fungi</taxon>
        <taxon>Dikarya</taxon>
        <taxon>Ascomycota</taxon>
        <taxon>Pezizomycotina</taxon>
        <taxon>Dothideomycetes</taxon>
        <taxon>Dothideomycetes incertae sedis</taxon>
        <taxon>Lineolatales</taxon>
        <taxon>Lineolataceae</taxon>
        <taxon>Lineolata</taxon>
    </lineage>
</organism>
<sequence>MSSPAGEPSTSRDERRRSIGMYVKRMKTILRRDSSSKNVSTVAGEQAESKPAASASAPAAQPAPATTTTKPTSSTQPYSRSETQEERARKLFAKYGLTLESSEWISTGMSATNAQRVQKPIRMRIHRTCHRCQTMFGPERECVNCHHKRCKKCPRYPQKRSKDAKGKGKVVEGKPEKIKKSENVLVIKGRHGGPDRVYARPAQRVRRYCHKCNALFLPSTNKTCAQCNHTRCTKCPRDPPKPKKYPNGYPGDAPASEDEKTMMPQKPKRTYRKVRQRVRWTCEQCQSVFREKSKICETCNHQRCDNCTREPPKRVKREPDPEVVKAVNEKLARLTVSEKAAAS</sequence>
<keyword evidence="3" id="KW-1185">Reference proteome</keyword>
<evidence type="ECO:0000313" key="3">
    <source>
        <dbReference type="Proteomes" id="UP000799766"/>
    </source>
</evidence>
<feature type="compositionally biased region" description="Low complexity" evidence="1">
    <location>
        <begin position="49"/>
        <end position="77"/>
    </location>
</feature>
<gene>
    <name evidence="2" type="ORF">BDY21DRAFT_203937</name>
</gene>
<dbReference type="OrthoDB" id="5370011at2759"/>
<dbReference type="Proteomes" id="UP000799766">
    <property type="component" value="Unassembled WGS sequence"/>
</dbReference>
<dbReference type="AlphaFoldDB" id="A0A6A6P5T0"/>